<protein>
    <recommendedName>
        <fullName evidence="7">Putative NAD(P)H nitroreductase</fullName>
        <ecNumber evidence="7">1.-.-.-</ecNumber>
    </recommendedName>
</protein>
<evidence type="ECO:0000256" key="5">
    <source>
        <dbReference type="ARBA" id="ARBA00023002"/>
    </source>
</evidence>
<dbReference type="InterPro" id="IPR026021">
    <property type="entry name" value="YdjA-like"/>
</dbReference>
<organism evidence="10 11">
    <name type="scientific">Cohaesibacter gelatinilyticus</name>
    <dbReference type="NCBI Taxonomy" id="372072"/>
    <lineage>
        <taxon>Bacteria</taxon>
        <taxon>Pseudomonadati</taxon>
        <taxon>Pseudomonadota</taxon>
        <taxon>Alphaproteobacteria</taxon>
        <taxon>Hyphomicrobiales</taxon>
        <taxon>Cohaesibacteraceae</taxon>
    </lineage>
</organism>
<dbReference type="EMBL" id="OBEL01000001">
    <property type="protein sequence ID" value="SNZ08460.1"/>
    <property type="molecule type" value="Genomic_DNA"/>
</dbReference>
<evidence type="ECO:0000256" key="3">
    <source>
        <dbReference type="ARBA" id="ARBA00022643"/>
    </source>
</evidence>
<dbReference type="PANTHER" id="PTHR43821:SF1">
    <property type="entry name" value="NAD(P)H NITROREDUCTASE YDJA-RELATED"/>
    <property type="match status" value="1"/>
</dbReference>
<sequence>MSEVMDYLLARRTLPAAFLGAPAPSDEQLERILTAAVRAPDHKKLEPWRLIKFSEAGCKRLGDLLEARWKEIEPIADEARLKLERERFVRAPMVIGVVSIIKDTNKAPEWEQVLSAGAVCMNLVHAAHAEGYSAQWLTEWYAFDEKILADLGLEDGERIAGFIHIGTPEAPKSERPRPDLSQIVQTWGD</sequence>
<evidence type="ECO:0000256" key="2">
    <source>
        <dbReference type="ARBA" id="ARBA00022630"/>
    </source>
</evidence>
<feature type="binding site" description="in other chain" evidence="8">
    <location>
        <begin position="11"/>
        <end position="13"/>
    </location>
    <ligand>
        <name>FMN</name>
        <dbReference type="ChEBI" id="CHEBI:58210"/>
        <note>ligand shared between dimeric partners</note>
    </ligand>
</feature>
<keyword evidence="5 7" id="KW-0560">Oxidoreductase</keyword>
<name>A0A285NG53_9HYPH</name>
<reference evidence="10 11" key="1">
    <citation type="submission" date="2017-09" db="EMBL/GenBank/DDBJ databases">
        <authorList>
            <person name="Ehlers B."/>
            <person name="Leendertz F.H."/>
        </authorList>
    </citation>
    <scope>NUCLEOTIDE SEQUENCE [LARGE SCALE GENOMIC DNA]</scope>
    <source>
        <strain evidence="10 11">DSM 18289</strain>
    </source>
</reference>
<evidence type="ECO:0000256" key="4">
    <source>
        <dbReference type="ARBA" id="ARBA00022857"/>
    </source>
</evidence>
<dbReference type="Gene3D" id="3.40.109.10">
    <property type="entry name" value="NADH Oxidase"/>
    <property type="match status" value="1"/>
</dbReference>
<dbReference type="Pfam" id="PF00881">
    <property type="entry name" value="Nitroreductase"/>
    <property type="match status" value="1"/>
</dbReference>
<evidence type="ECO:0000313" key="11">
    <source>
        <dbReference type="Proteomes" id="UP000219439"/>
    </source>
</evidence>
<dbReference type="RefSeq" id="WP_097152815.1">
    <property type="nucleotide sequence ID" value="NZ_OBEL01000001.1"/>
</dbReference>
<comment type="cofactor">
    <cofactor evidence="8">
        <name>FMN</name>
        <dbReference type="ChEBI" id="CHEBI:58210"/>
    </cofactor>
    <text evidence="8">Binds 1 FMN per subunit.</text>
</comment>
<comment type="similarity">
    <text evidence="1 7">Belongs to the nitroreductase family.</text>
</comment>
<proteinExistence type="inferred from homology"/>
<dbReference type="CDD" id="cd02135">
    <property type="entry name" value="YdjA-like"/>
    <property type="match status" value="1"/>
</dbReference>
<keyword evidence="3 7" id="KW-0288">FMN</keyword>
<dbReference type="InterPro" id="IPR000415">
    <property type="entry name" value="Nitroreductase-like"/>
</dbReference>
<dbReference type="PIRSF" id="PIRSF000232">
    <property type="entry name" value="YdjA"/>
    <property type="match status" value="1"/>
</dbReference>
<keyword evidence="11" id="KW-1185">Reference proteome</keyword>
<evidence type="ECO:0000259" key="9">
    <source>
        <dbReference type="Pfam" id="PF00881"/>
    </source>
</evidence>
<keyword evidence="4 7" id="KW-0521">NADP</keyword>
<feature type="binding site" evidence="8">
    <location>
        <position position="38"/>
    </location>
    <ligand>
        <name>FMN</name>
        <dbReference type="ChEBI" id="CHEBI:58210"/>
        <note>ligand shared between dimeric partners</note>
    </ligand>
</feature>
<dbReference type="PANTHER" id="PTHR43821">
    <property type="entry name" value="NAD(P)H NITROREDUCTASE YDJA-RELATED"/>
    <property type="match status" value="1"/>
</dbReference>
<keyword evidence="6 7" id="KW-0520">NAD</keyword>
<feature type="binding site" description="in other chain" evidence="8">
    <location>
        <begin position="136"/>
        <end position="138"/>
    </location>
    <ligand>
        <name>FMN</name>
        <dbReference type="ChEBI" id="CHEBI:58210"/>
        <note>ligand shared between dimeric partners</note>
    </ligand>
</feature>
<dbReference type="InterPro" id="IPR052530">
    <property type="entry name" value="NAD(P)H_nitroreductase"/>
</dbReference>
<dbReference type="InterPro" id="IPR029479">
    <property type="entry name" value="Nitroreductase"/>
</dbReference>
<evidence type="ECO:0000313" key="10">
    <source>
        <dbReference type="EMBL" id="SNZ08460.1"/>
    </source>
</evidence>
<evidence type="ECO:0000256" key="7">
    <source>
        <dbReference type="PIRNR" id="PIRNR000232"/>
    </source>
</evidence>
<dbReference type="Proteomes" id="UP000219439">
    <property type="component" value="Unassembled WGS sequence"/>
</dbReference>
<dbReference type="OrthoDB" id="9804207at2"/>
<dbReference type="AlphaFoldDB" id="A0A285NG53"/>
<dbReference type="SUPFAM" id="SSF55469">
    <property type="entry name" value="FMN-dependent nitroreductase-like"/>
    <property type="match status" value="1"/>
</dbReference>
<evidence type="ECO:0000256" key="1">
    <source>
        <dbReference type="ARBA" id="ARBA00007118"/>
    </source>
</evidence>
<feature type="domain" description="Nitroreductase" evidence="9">
    <location>
        <begin position="11"/>
        <end position="166"/>
    </location>
</feature>
<dbReference type="EC" id="1.-.-.-" evidence="7"/>
<evidence type="ECO:0000256" key="8">
    <source>
        <dbReference type="PIRSR" id="PIRSR000232-1"/>
    </source>
</evidence>
<accession>A0A285NG53</accession>
<keyword evidence="2 7" id="KW-0285">Flavoprotein</keyword>
<evidence type="ECO:0000256" key="6">
    <source>
        <dbReference type="ARBA" id="ARBA00023027"/>
    </source>
</evidence>
<dbReference type="GO" id="GO:0016491">
    <property type="term" value="F:oxidoreductase activity"/>
    <property type="evidence" value="ECO:0007669"/>
    <property type="project" value="UniProtKB-UniRule"/>
</dbReference>
<gene>
    <name evidence="10" type="ORF">SAMN06265368_1685</name>
</gene>
<feature type="binding site" evidence="8">
    <location>
        <position position="42"/>
    </location>
    <ligand>
        <name>FMN</name>
        <dbReference type="ChEBI" id="CHEBI:58210"/>
        <note>ligand shared between dimeric partners</note>
    </ligand>
</feature>